<dbReference type="PANTHER" id="PTHR43628">
    <property type="entry name" value="ACTIVATOR OF C KINASE PROTEIN 1-RELATED"/>
    <property type="match status" value="1"/>
</dbReference>
<evidence type="ECO:0000256" key="1">
    <source>
        <dbReference type="SAM" id="MobiDB-lite"/>
    </source>
</evidence>
<proteinExistence type="predicted"/>
<dbReference type="GO" id="GO:0032153">
    <property type="term" value="C:cell division site"/>
    <property type="evidence" value="ECO:0007669"/>
    <property type="project" value="TreeGrafter"/>
</dbReference>
<evidence type="ECO:0008006" key="4">
    <source>
        <dbReference type="Google" id="ProtNLM"/>
    </source>
</evidence>
<dbReference type="SUPFAM" id="SSF81901">
    <property type="entry name" value="HCP-like"/>
    <property type="match status" value="1"/>
</dbReference>
<feature type="compositionally biased region" description="Low complexity" evidence="1">
    <location>
        <begin position="279"/>
        <end position="310"/>
    </location>
</feature>
<comment type="caution">
    <text evidence="2">The sequence shown here is derived from an EMBL/GenBank/DDBJ whole genome shotgun (WGS) entry which is preliminary data.</text>
</comment>
<feature type="compositionally biased region" description="Basic and acidic residues" evidence="1">
    <location>
        <begin position="227"/>
        <end position="236"/>
    </location>
</feature>
<feature type="compositionally biased region" description="Polar residues" evidence="1">
    <location>
        <begin position="437"/>
        <end position="447"/>
    </location>
</feature>
<dbReference type="STRING" id="1432307.W9CRS4"/>
<feature type="region of interest" description="Disordered" evidence="1">
    <location>
        <begin position="1"/>
        <end position="28"/>
    </location>
</feature>
<dbReference type="OrthoDB" id="2384430at2759"/>
<organism evidence="2 3">
    <name type="scientific">Sclerotinia borealis (strain F-4128)</name>
    <dbReference type="NCBI Taxonomy" id="1432307"/>
    <lineage>
        <taxon>Eukaryota</taxon>
        <taxon>Fungi</taxon>
        <taxon>Dikarya</taxon>
        <taxon>Ascomycota</taxon>
        <taxon>Pezizomycotina</taxon>
        <taxon>Leotiomycetes</taxon>
        <taxon>Helotiales</taxon>
        <taxon>Sclerotiniaceae</taxon>
        <taxon>Sclerotinia</taxon>
    </lineage>
</organism>
<gene>
    <name evidence="2" type="ORF">SBOR_0057</name>
</gene>
<dbReference type="SMART" id="SM00671">
    <property type="entry name" value="SEL1"/>
    <property type="match status" value="3"/>
</dbReference>
<reference evidence="2 3" key="1">
    <citation type="journal article" date="2014" name="Genome Announc.">
        <title>Draft genome sequence of Sclerotinia borealis, a psychrophilic plant pathogenic fungus.</title>
        <authorList>
            <person name="Mardanov A.V."/>
            <person name="Beletsky A.V."/>
            <person name="Kadnikov V.V."/>
            <person name="Ignatov A.N."/>
            <person name="Ravin N.V."/>
        </authorList>
    </citation>
    <scope>NUCLEOTIDE SEQUENCE [LARGE SCALE GENOMIC DNA]</scope>
    <source>
        <strain evidence="3">F-4157</strain>
    </source>
</reference>
<dbReference type="HOGENOM" id="CLU_011273_0_0_1"/>
<protein>
    <recommendedName>
        <fullName evidence="4">Cell cycle inhibitor Nif1</fullName>
    </recommendedName>
</protein>
<dbReference type="EMBL" id="AYSA01000004">
    <property type="protein sequence ID" value="ESZ99492.1"/>
    <property type="molecule type" value="Genomic_DNA"/>
</dbReference>
<feature type="compositionally biased region" description="Basic residues" evidence="1">
    <location>
        <begin position="822"/>
        <end position="832"/>
    </location>
</feature>
<dbReference type="AlphaFoldDB" id="W9CRS4"/>
<feature type="compositionally biased region" description="Polar residues" evidence="1">
    <location>
        <begin position="551"/>
        <end position="561"/>
    </location>
</feature>
<feature type="compositionally biased region" description="Polar residues" evidence="1">
    <location>
        <begin position="15"/>
        <end position="28"/>
    </location>
</feature>
<feature type="compositionally biased region" description="Low complexity" evidence="1">
    <location>
        <begin position="380"/>
        <end position="402"/>
    </location>
</feature>
<feature type="region of interest" description="Disordered" evidence="1">
    <location>
        <begin position="95"/>
        <end position="122"/>
    </location>
</feature>
<feature type="compositionally biased region" description="Low complexity" evidence="1">
    <location>
        <begin position="249"/>
        <end position="258"/>
    </location>
</feature>
<evidence type="ECO:0000313" key="2">
    <source>
        <dbReference type="EMBL" id="ESZ99492.1"/>
    </source>
</evidence>
<feature type="compositionally biased region" description="Polar residues" evidence="1">
    <location>
        <begin position="107"/>
        <end position="117"/>
    </location>
</feature>
<evidence type="ECO:0000313" key="3">
    <source>
        <dbReference type="Proteomes" id="UP000019487"/>
    </source>
</evidence>
<accession>W9CRS4</accession>
<feature type="region of interest" description="Disordered" evidence="1">
    <location>
        <begin position="149"/>
        <end position="473"/>
    </location>
</feature>
<keyword evidence="3" id="KW-1185">Reference proteome</keyword>
<dbReference type="FunFam" id="1.25.40.10:FF:000455">
    <property type="entry name" value="Cell cycle inhibitor Nif1, putative"/>
    <property type="match status" value="1"/>
</dbReference>
<dbReference type="InterPro" id="IPR006597">
    <property type="entry name" value="Sel1-like"/>
</dbReference>
<feature type="compositionally biased region" description="Basic and acidic residues" evidence="1">
    <location>
        <begin position="360"/>
        <end position="370"/>
    </location>
</feature>
<name>W9CRS4_SCLBF</name>
<dbReference type="GO" id="GO:0010972">
    <property type="term" value="P:negative regulation of G2/M transition of mitotic cell cycle"/>
    <property type="evidence" value="ECO:0007669"/>
    <property type="project" value="TreeGrafter"/>
</dbReference>
<dbReference type="Proteomes" id="UP000019487">
    <property type="component" value="Unassembled WGS sequence"/>
</dbReference>
<feature type="compositionally biased region" description="Polar residues" evidence="1">
    <location>
        <begin position="597"/>
        <end position="613"/>
    </location>
</feature>
<feature type="compositionally biased region" description="Basic and acidic residues" evidence="1">
    <location>
        <begin position="562"/>
        <end position="572"/>
    </location>
</feature>
<dbReference type="InterPro" id="IPR011990">
    <property type="entry name" value="TPR-like_helical_dom_sf"/>
</dbReference>
<dbReference type="PANTHER" id="PTHR43628:SF11">
    <property type="entry name" value="PROTEIN DSF2"/>
    <property type="match status" value="1"/>
</dbReference>
<feature type="compositionally biased region" description="Basic and acidic residues" evidence="1">
    <location>
        <begin position="583"/>
        <end position="593"/>
    </location>
</feature>
<feature type="compositionally biased region" description="Basic and acidic residues" evidence="1">
    <location>
        <begin position="259"/>
        <end position="270"/>
    </location>
</feature>
<sequence>MANRPTFIDLRSHSHGQMSNGSSGVPTPSLCSLPSPRLHVAGDVPPELSPLDAFAAQSRLLARQLNESTNGGKRISRLPPLTIANSLGQNRLGSLRSASGERVAESPLSQLSPTDSPGASAGLGQQRIEVEAPIFRPVSVYPEVGGIPEPPAFDVIHEKDEGFRGRRPPSDAKEQQSMFGARRDLSPAPIDQNRRQLQHRPGRSPSDAPYRGRLSPQPSRSPSAPHQGRDNLRPERSPSAPHNRPGRSPRPGQSPSGPHNDRSLRPERSPSDPQQTRMGRPGRSPSDGPYRGPRSPRPGRSPSDAPSRPSQDSMRQRALKGPDGSLAVGGYGPRALAPPRAPFAQRAPSSRSMSMESSDDDHSLSHDSPQRKLSSTTAMSSTPNSPSIPSSVPRSPSVSSDYSVDHAHLPRPAFNFSRPISRSSNHPTEDKPLAPSRQASSDSQPSFILTDDTAHTPVSMHSDEFPDNNLLGEGAAPSYVYSKFSLPRGKMLQRNSAIFQQGQRQAQFVFEQQPPPFSNAQTIEGGPPPSPPSRPSTSARLDISHLRPSLEQGTLEPTTLTERGRSLTDPSRHPGPFDAPPSLHKDKARKDNRAPSVASSSNTTIKARSQHSLAPSAEWSGEEHVAKAIEYHEAGSLTKSTYHLRLAARQNHPTGMLLYALACRHGWGMRPNQREGVAWLRKAADSASLEVADDEDTAKDGKTVDVLERKTRKAQFALSIYELGVSHMNGWGIEQDKILAVRCFEIAGSWGDADALAEAGFCYAQGVGCKKDLKKSAKFYRAAESKGISMIGNSWIYKSKYNDDGKDEVGSSPSGKKGGKDGHKRHLFGRTK</sequence>
<dbReference type="InterPro" id="IPR052945">
    <property type="entry name" value="Mitotic_Regulator"/>
</dbReference>
<dbReference type="Gene3D" id="1.25.40.10">
    <property type="entry name" value="Tetratricopeptide repeat domain"/>
    <property type="match status" value="1"/>
</dbReference>
<feature type="compositionally biased region" description="Low complexity" evidence="1">
    <location>
        <begin position="333"/>
        <end position="356"/>
    </location>
</feature>
<feature type="compositionally biased region" description="Basic and acidic residues" evidence="1">
    <location>
        <begin position="155"/>
        <end position="174"/>
    </location>
</feature>
<feature type="region of interest" description="Disordered" evidence="1">
    <location>
        <begin position="515"/>
        <end position="619"/>
    </location>
</feature>
<dbReference type="Pfam" id="PF08238">
    <property type="entry name" value="Sel1"/>
    <property type="match status" value="3"/>
</dbReference>
<feature type="region of interest" description="Disordered" evidence="1">
    <location>
        <begin position="804"/>
        <end position="832"/>
    </location>
</feature>